<proteinExistence type="predicted"/>
<sequence length="134" mass="14887">MHAAAVSMTPGEIDWPATRTNVAQQSMEVRVVRKTSEQEVSDIVYTSQILEARPSVPGSLPPGANSSIIPFDQSVIRIHSSSFFVDEDGEGRGRVCTVRVDEVYALDSRYGFHSIVSYGYLDCLLETYVFFSFI</sequence>
<protein>
    <submittedName>
        <fullName evidence="1">Uncharacterized protein</fullName>
    </submittedName>
</protein>
<evidence type="ECO:0000313" key="1">
    <source>
        <dbReference type="EMBL" id="KZC13676.1"/>
    </source>
</evidence>
<gene>
    <name evidence="1" type="ORF">WN55_05229</name>
</gene>
<accession>A0A154PP61</accession>
<organism evidence="1 2">
    <name type="scientific">Dufourea novaeangliae</name>
    <name type="common">Sweat bee</name>
    <dbReference type="NCBI Taxonomy" id="178035"/>
    <lineage>
        <taxon>Eukaryota</taxon>
        <taxon>Metazoa</taxon>
        <taxon>Ecdysozoa</taxon>
        <taxon>Arthropoda</taxon>
        <taxon>Hexapoda</taxon>
        <taxon>Insecta</taxon>
        <taxon>Pterygota</taxon>
        <taxon>Neoptera</taxon>
        <taxon>Endopterygota</taxon>
        <taxon>Hymenoptera</taxon>
        <taxon>Apocrita</taxon>
        <taxon>Aculeata</taxon>
        <taxon>Apoidea</taxon>
        <taxon>Anthophila</taxon>
        <taxon>Halictidae</taxon>
        <taxon>Rophitinae</taxon>
        <taxon>Dufourea</taxon>
    </lineage>
</organism>
<keyword evidence="2" id="KW-1185">Reference proteome</keyword>
<name>A0A154PP61_DUFNO</name>
<evidence type="ECO:0000313" key="2">
    <source>
        <dbReference type="Proteomes" id="UP000076502"/>
    </source>
</evidence>
<dbReference type="EMBL" id="KQ435007">
    <property type="protein sequence ID" value="KZC13676.1"/>
    <property type="molecule type" value="Genomic_DNA"/>
</dbReference>
<dbReference type="AlphaFoldDB" id="A0A154PP61"/>
<dbReference type="Proteomes" id="UP000076502">
    <property type="component" value="Unassembled WGS sequence"/>
</dbReference>
<reference evidence="1 2" key="1">
    <citation type="submission" date="2015-07" db="EMBL/GenBank/DDBJ databases">
        <title>The genome of Dufourea novaeangliae.</title>
        <authorList>
            <person name="Pan H."/>
            <person name="Kapheim K."/>
        </authorList>
    </citation>
    <scope>NUCLEOTIDE SEQUENCE [LARGE SCALE GENOMIC DNA]</scope>
    <source>
        <strain evidence="1">0120121106</strain>
        <tissue evidence="1">Whole body</tissue>
    </source>
</reference>